<accession>A0A9P7EJM5</accession>
<dbReference type="Proteomes" id="UP000807769">
    <property type="component" value="Unassembled WGS sequence"/>
</dbReference>
<protein>
    <recommendedName>
        <fullName evidence="1">DUF7587 domain-containing protein</fullName>
    </recommendedName>
</protein>
<evidence type="ECO:0000313" key="3">
    <source>
        <dbReference type="Proteomes" id="UP000807769"/>
    </source>
</evidence>
<feature type="non-terminal residue" evidence="2">
    <location>
        <position position="72"/>
    </location>
</feature>
<evidence type="ECO:0000313" key="2">
    <source>
        <dbReference type="EMBL" id="KAG1823808.1"/>
    </source>
</evidence>
<dbReference type="AlphaFoldDB" id="A0A9P7EJM5"/>
<keyword evidence="3" id="KW-1185">Reference proteome</keyword>
<evidence type="ECO:0000259" key="1">
    <source>
        <dbReference type="Pfam" id="PF24494"/>
    </source>
</evidence>
<dbReference type="OrthoDB" id="2639948at2759"/>
<proteinExistence type="predicted"/>
<reference evidence="2" key="1">
    <citation type="journal article" date="2020" name="New Phytol.">
        <title>Comparative genomics reveals dynamic genome evolution in host specialist ectomycorrhizal fungi.</title>
        <authorList>
            <person name="Lofgren L.A."/>
            <person name="Nguyen N.H."/>
            <person name="Vilgalys R."/>
            <person name="Ruytinx J."/>
            <person name="Liao H.L."/>
            <person name="Branco S."/>
            <person name="Kuo A."/>
            <person name="LaButti K."/>
            <person name="Lipzen A."/>
            <person name="Andreopoulos W."/>
            <person name="Pangilinan J."/>
            <person name="Riley R."/>
            <person name="Hundley H."/>
            <person name="Na H."/>
            <person name="Barry K."/>
            <person name="Grigoriev I.V."/>
            <person name="Stajich J.E."/>
            <person name="Kennedy P.G."/>
        </authorList>
    </citation>
    <scope>NUCLEOTIDE SEQUENCE</scope>
    <source>
        <strain evidence="2">MN1</strain>
    </source>
</reference>
<dbReference type="Pfam" id="PF24494">
    <property type="entry name" value="DUF7587"/>
    <property type="match status" value="1"/>
</dbReference>
<gene>
    <name evidence="2" type="ORF">BJ212DRAFT_1326812</name>
</gene>
<dbReference type="RefSeq" id="XP_041197868.1">
    <property type="nucleotide sequence ID" value="XM_041334619.1"/>
</dbReference>
<name>A0A9P7EJM5_9AGAM</name>
<comment type="caution">
    <text evidence="2">The sequence shown here is derived from an EMBL/GenBank/DDBJ whole genome shotgun (WGS) entry which is preliminary data.</text>
</comment>
<dbReference type="GeneID" id="64628636"/>
<feature type="domain" description="DUF7587" evidence="1">
    <location>
        <begin position="2"/>
        <end position="65"/>
    </location>
</feature>
<dbReference type="PROSITE" id="PS51257">
    <property type="entry name" value="PROKAR_LIPOPROTEIN"/>
    <property type="match status" value="1"/>
</dbReference>
<sequence length="72" mass="8220">MDWTNKHPTPFTSVTASCEKALEFAKQRVEKKRRTITIAKIDGSRLETAIHRMCDPVQQTGADIKHEAMNNH</sequence>
<dbReference type="InterPro" id="IPR056009">
    <property type="entry name" value="DUF7587"/>
</dbReference>
<dbReference type="EMBL" id="JABBWG010000004">
    <property type="protein sequence ID" value="KAG1823808.1"/>
    <property type="molecule type" value="Genomic_DNA"/>
</dbReference>
<organism evidence="2 3">
    <name type="scientific">Suillus subaureus</name>
    <dbReference type="NCBI Taxonomy" id="48587"/>
    <lineage>
        <taxon>Eukaryota</taxon>
        <taxon>Fungi</taxon>
        <taxon>Dikarya</taxon>
        <taxon>Basidiomycota</taxon>
        <taxon>Agaricomycotina</taxon>
        <taxon>Agaricomycetes</taxon>
        <taxon>Agaricomycetidae</taxon>
        <taxon>Boletales</taxon>
        <taxon>Suillineae</taxon>
        <taxon>Suillaceae</taxon>
        <taxon>Suillus</taxon>
    </lineage>
</organism>